<evidence type="ECO:0000259" key="3">
    <source>
        <dbReference type="PROSITE" id="PS50977"/>
    </source>
</evidence>
<dbReference type="RefSeq" id="WP_052594252.1">
    <property type="nucleotide sequence ID" value="NZ_CP011112.1"/>
</dbReference>
<evidence type="ECO:0000256" key="1">
    <source>
        <dbReference type="ARBA" id="ARBA00023125"/>
    </source>
</evidence>
<dbReference type="AlphaFoldDB" id="A0A0K1JLS6"/>
<evidence type="ECO:0000313" key="4">
    <source>
        <dbReference type="EMBL" id="AKU17533.1"/>
    </source>
</evidence>
<organism evidence="4 5">
    <name type="scientific">Luteipulveratus mongoliensis</name>
    <dbReference type="NCBI Taxonomy" id="571913"/>
    <lineage>
        <taxon>Bacteria</taxon>
        <taxon>Bacillati</taxon>
        <taxon>Actinomycetota</taxon>
        <taxon>Actinomycetes</taxon>
        <taxon>Micrococcales</taxon>
        <taxon>Dermacoccaceae</taxon>
        <taxon>Luteipulveratus</taxon>
    </lineage>
</organism>
<dbReference type="GO" id="GO:0003677">
    <property type="term" value="F:DNA binding"/>
    <property type="evidence" value="ECO:0007669"/>
    <property type="project" value="UniProtKB-UniRule"/>
</dbReference>
<evidence type="ECO:0000313" key="5">
    <source>
        <dbReference type="Proteomes" id="UP000066480"/>
    </source>
</evidence>
<dbReference type="OrthoDB" id="3218408at2"/>
<feature type="DNA-binding region" description="H-T-H motif" evidence="2">
    <location>
        <begin position="24"/>
        <end position="43"/>
    </location>
</feature>
<dbReference type="KEGG" id="lmoi:VV02_19605"/>
<dbReference type="Pfam" id="PF00440">
    <property type="entry name" value="TetR_N"/>
    <property type="match status" value="1"/>
</dbReference>
<feature type="domain" description="HTH tetR-type" evidence="3">
    <location>
        <begin position="1"/>
        <end position="61"/>
    </location>
</feature>
<keyword evidence="5" id="KW-1185">Reference proteome</keyword>
<keyword evidence="1 2" id="KW-0238">DNA-binding</keyword>
<dbReference type="InterPro" id="IPR009057">
    <property type="entry name" value="Homeodomain-like_sf"/>
</dbReference>
<proteinExistence type="predicted"/>
<accession>A0A0K1JLS6</accession>
<dbReference type="InterPro" id="IPR001647">
    <property type="entry name" value="HTH_TetR"/>
</dbReference>
<reference evidence="4 5" key="1">
    <citation type="submission" date="2015-03" db="EMBL/GenBank/DDBJ databases">
        <title>Luteipulveratus halotolerans sp. nov., a novel actinobacterium (Dermacoccaceae) from Sarawak, Malaysia.</title>
        <authorList>
            <person name="Juboi H."/>
            <person name="Basik A."/>
            <person name="Shamsul S.S."/>
            <person name="Arnold P."/>
            <person name="Schmitt E.K."/>
            <person name="Sanglier J.-J."/>
            <person name="Yeo T."/>
        </authorList>
    </citation>
    <scope>NUCLEOTIDE SEQUENCE [LARGE SCALE GENOMIC DNA]</scope>
    <source>
        <strain evidence="4 5">MN07-A0370</strain>
    </source>
</reference>
<dbReference type="Gene3D" id="1.10.357.10">
    <property type="entry name" value="Tetracycline Repressor, domain 2"/>
    <property type="match status" value="1"/>
</dbReference>
<protein>
    <recommendedName>
        <fullName evidence="3">HTH tetR-type domain-containing protein</fullName>
    </recommendedName>
</protein>
<sequence>MASQETWLDEGLSLLAQDGVAGLRIDRLAARLKLSKGSFYHHFDSMPGYKTALLAHFEATRTTRFIDLADEAGGASARERLDALHRIVVDTHEGDVAIEVAMRAWASLDAEAHAAMERIDGTRLGYLERLWNELTDADTAHDTARIVYLVLIGAQHLAPALPQPELDHLFAVVAATATPR</sequence>
<dbReference type="Proteomes" id="UP000066480">
    <property type="component" value="Chromosome"/>
</dbReference>
<dbReference type="SUPFAM" id="SSF46689">
    <property type="entry name" value="Homeodomain-like"/>
    <property type="match status" value="1"/>
</dbReference>
<evidence type="ECO:0000256" key="2">
    <source>
        <dbReference type="PROSITE-ProRule" id="PRU00335"/>
    </source>
</evidence>
<name>A0A0K1JLS6_9MICO</name>
<gene>
    <name evidence="4" type="ORF">VV02_19605</name>
</gene>
<dbReference type="EMBL" id="CP011112">
    <property type="protein sequence ID" value="AKU17533.1"/>
    <property type="molecule type" value="Genomic_DNA"/>
</dbReference>
<dbReference type="PROSITE" id="PS50977">
    <property type="entry name" value="HTH_TETR_2"/>
    <property type="match status" value="1"/>
</dbReference>